<dbReference type="EMBL" id="BNJG01000001">
    <property type="protein sequence ID" value="GHO51971.1"/>
    <property type="molecule type" value="Genomic_DNA"/>
</dbReference>
<evidence type="ECO:0000256" key="1">
    <source>
        <dbReference type="ARBA" id="ARBA00000085"/>
    </source>
</evidence>
<dbReference type="CDD" id="cd00075">
    <property type="entry name" value="HATPase"/>
    <property type="match status" value="1"/>
</dbReference>
<evidence type="ECO:0000256" key="6">
    <source>
        <dbReference type="SAM" id="MobiDB-lite"/>
    </source>
</evidence>
<dbReference type="RefSeq" id="WP_201368926.1">
    <property type="nucleotide sequence ID" value="NZ_BNJG01000001.1"/>
</dbReference>
<evidence type="ECO:0000313" key="9">
    <source>
        <dbReference type="Proteomes" id="UP000654345"/>
    </source>
</evidence>
<sequence>MEYQPSELFQRPTEQDVASQTPSTFPGEVSAFTHKGPGGQQDSIGHQEPAEEGRAHILHDMAQMTAQSFQSSQEAMRVALEMLGRFLDCQTLFVARVCMHQTEETICEGQIEDAHTLKIMEARNQGTSIPAPGAEGPMKRTYCQTIWRTQRPLIVEDSTRNPYYQQLPTTEEYNIGSYIGVPLLYSDGRVYGTLCSQDPHPRPLTHQPEKLELMQIVARFLISHIEREELMEQLRAAEKTQAELVCKEQQARLDADRRVQELEAIFEAMGDGMLVCDSNGLLRMNDAARPLLSVIPSCNNIHDFLDCQRGRTVIWDEDGHPIAPEDIPIMRVLRGERLVGEKTVIIQRENARGERRFLGISGRPICDLHGHDNGGVLIFRDITERYLLGRRTHETLDALLMLAESLARLPETQPTLSTDVSSSDQASSLRFTCQCLRQLISVIMHCQDVGILSFDPETVTWHLLNEGDSDQVQEAPWWHDVRQAFASSQERDTDCLRNNEIVIHELSPQKGLDTPLMVEAPMFLGNRMLGALVLISPQNDDPFMPIDYALIKTVAKLTGLVYEREHLLLQQAEARAHALALQETNRRFNEFLSIASHELKNPLTGLKGNIQLAQRSLRTLRSQRMQEQEASAALLEKIQHYLERSEQQVHVQSRLASDLLDVSRIRAGTLELHMRPCDIGQVVREAVEDQRQITEGRIIILKQPDEKLLIHGDAERLGQVVNNYVTNAHKYSAFERPIEVTITTEGPMVRVTVSDQGPGLTSDEQKRIWERFYRAKGINVMSGNGLGLGLGLHICKTIVEQHGGCVGLQSTRGQGSHFWFTLPLSADQAPC</sequence>
<name>A0ABQ3UGY4_9CHLR</name>
<dbReference type="PROSITE" id="PS50109">
    <property type="entry name" value="HIS_KIN"/>
    <property type="match status" value="1"/>
</dbReference>
<dbReference type="SUPFAM" id="SSF55874">
    <property type="entry name" value="ATPase domain of HSP90 chaperone/DNA topoisomerase II/histidine kinase"/>
    <property type="match status" value="1"/>
</dbReference>
<protein>
    <recommendedName>
        <fullName evidence="2">histidine kinase</fullName>
        <ecNumber evidence="2">2.7.13.3</ecNumber>
    </recommendedName>
</protein>
<dbReference type="SUPFAM" id="SSF55785">
    <property type="entry name" value="PYP-like sensor domain (PAS domain)"/>
    <property type="match status" value="1"/>
</dbReference>
<dbReference type="Gene3D" id="3.30.450.40">
    <property type="match status" value="1"/>
</dbReference>
<dbReference type="Gene3D" id="3.30.450.20">
    <property type="entry name" value="PAS domain"/>
    <property type="match status" value="1"/>
</dbReference>
<feature type="region of interest" description="Disordered" evidence="6">
    <location>
        <begin position="1"/>
        <end position="24"/>
    </location>
</feature>
<dbReference type="SMART" id="SM00387">
    <property type="entry name" value="HATPase_c"/>
    <property type="match status" value="1"/>
</dbReference>
<evidence type="ECO:0000313" key="8">
    <source>
        <dbReference type="EMBL" id="GHO51971.1"/>
    </source>
</evidence>
<dbReference type="InterPro" id="IPR004358">
    <property type="entry name" value="Sig_transdc_His_kin-like_C"/>
</dbReference>
<evidence type="ECO:0000256" key="2">
    <source>
        <dbReference type="ARBA" id="ARBA00012438"/>
    </source>
</evidence>
<dbReference type="SMART" id="SM00065">
    <property type="entry name" value="GAF"/>
    <property type="match status" value="2"/>
</dbReference>
<keyword evidence="5" id="KW-0902">Two-component regulatory system</keyword>
<dbReference type="SUPFAM" id="SSF55781">
    <property type="entry name" value="GAF domain-like"/>
    <property type="match status" value="2"/>
</dbReference>
<organism evidence="8 9">
    <name type="scientific">Ktedonobacter robiniae</name>
    <dbReference type="NCBI Taxonomy" id="2778365"/>
    <lineage>
        <taxon>Bacteria</taxon>
        <taxon>Bacillati</taxon>
        <taxon>Chloroflexota</taxon>
        <taxon>Ktedonobacteria</taxon>
        <taxon>Ktedonobacterales</taxon>
        <taxon>Ktedonobacteraceae</taxon>
        <taxon>Ktedonobacter</taxon>
    </lineage>
</organism>
<dbReference type="Gene3D" id="3.30.565.10">
    <property type="entry name" value="Histidine kinase-like ATPase, C-terminal domain"/>
    <property type="match status" value="1"/>
</dbReference>
<evidence type="ECO:0000256" key="5">
    <source>
        <dbReference type="ARBA" id="ARBA00023012"/>
    </source>
</evidence>
<dbReference type="EC" id="2.7.13.3" evidence="2"/>
<reference evidence="8 9" key="1">
    <citation type="journal article" date="2021" name="Int. J. Syst. Evol. Microbiol.">
        <title>Reticulibacter mediterranei gen. nov., sp. nov., within the new family Reticulibacteraceae fam. nov., and Ktedonospora formicarum gen. nov., sp. nov., Ktedonobacter robiniae sp. nov., Dictyobacter formicarum sp. nov. and Dictyobacter arantiisoli sp. nov., belonging to the class Ktedonobacteria.</title>
        <authorList>
            <person name="Yabe S."/>
            <person name="Zheng Y."/>
            <person name="Wang C.M."/>
            <person name="Sakai Y."/>
            <person name="Abe K."/>
            <person name="Yokota A."/>
            <person name="Donadio S."/>
            <person name="Cavaletti L."/>
            <person name="Monciardini P."/>
        </authorList>
    </citation>
    <scope>NUCLEOTIDE SEQUENCE [LARGE SCALE GENOMIC DNA]</scope>
    <source>
        <strain evidence="8 9">SOSP1-30</strain>
    </source>
</reference>
<dbReference type="InterPro" id="IPR035965">
    <property type="entry name" value="PAS-like_dom_sf"/>
</dbReference>
<dbReference type="PANTHER" id="PTHR43547:SF2">
    <property type="entry name" value="HYBRID SIGNAL TRANSDUCTION HISTIDINE KINASE C"/>
    <property type="match status" value="1"/>
</dbReference>
<dbReference type="InterPro" id="IPR005467">
    <property type="entry name" value="His_kinase_dom"/>
</dbReference>
<dbReference type="InterPro" id="IPR003018">
    <property type="entry name" value="GAF"/>
</dbReference>
<dbReference type="SMART" id="SM00388">
    <property type="entry name" value="HisKA"/>
    <property type="match status" value="1"/>
</dbReference>
<dbReference type="InterPro" id="IPR029016">
    <property type="entry name" value="GAF-like_dom_sf"/>
</dbReference>
<dbReference type="Pfam" id="PF02518">
    <property type="entry name" value="HATPase_c"/>
    <property type="match status" value="1"/>
</dbReference>
<dbReference type="SUPFAM" id="SSF47384">
    <property type="entry name" value="Homodimeric domain of signal transducing histidine kinase"/>
    <property type="match status" value="1"/>
</dbReference>
<dbReference type="PANTHER" id="PTHR43547">
    <property type="entry name" value="TWO-COMPONENT HISTIDINE KINASE"/>
    <property type="match status" value="1"/>
</dbReference>
<keyword evidence="4" id="KW-0418">Kinase</keyword>
<gene>
    <name evidence="8" type="ORF">KSB_04460</name>
</gene>
<comment type="catalytic activity">
    <reaction evidence="1">
        <text>ATP + protein L-histidine = ADP + protein N-phospho-L-histidine.</text>
        <dbReference type="EC" id="2.7.13.3"/>
    </reaction>
</comment>
<dbReference type="Pfam" id="PF01590">
    <property type="entry name" value="GAF"/>
    <property type="match status" value="1"/>
</dbReference>
<keyword evidence="3" id="KW-0597">Phosphoprotein</keyword>
<dbReference type="Pfam" id="PF00512">
    <property type="entry name" value="HisKA"/>
    <property type="match status" value="1"/>
</dbReference>
<dbReference type="InterPro" id="IPR003661">
    <property type="entry name" value="HisK_dim/P_dom"/>
</dbReference>
<keyword evidence="9" id="KW-1185">Reference proteome</keyword>
<keyword evidence="4" id="KW-0808">Transferase</keyword>
<evidence type="ECO:0000259" key="7">
    <source>
        <dbReference type="PROSITE" id="PS50109"/>
    </source>
</evidence>
<dbReference type="Proteomes" id="UP000654345">
    <property type="component" value="Unassembled WGS sequence"/>
</dbReference>
<dbReference type="InterPro" id="IPR036097">
    <property type="entry name" value="HisK_dim/P_sf"/>
</dbReference>
<evidence type="ECO:0000256" key="4">
    <source>
        <dbReference type="ARBA" id="ARBA00022777"/>
    </source>
</evidence>
<dbReference type="InterPro" id="IPR003594">
    <property type="entry name" value="HATPase_dom"/>
</dbReference>
<dbReference type="Gene3D" id="1.10.287.130">
    <property type="match status" value="1"/>
</dbReference>
<comment type="caution">
    <text evidence="8">The sequence shown here is derived from an EMBL/GenBank/DDBJ whole genome shotgun (WGS) entry which is preliminary data.</text>
</comment>
<dbReference type="PRINTS" id="PR00344">
    <property type="entry name" value="BCTRLSENSOR"/>
</dbReference>
<accession>A0ABQ3UGY4</accession>
<proteinExistence type="predicted"/>
<evidence type="ECO:0000256" key="3">
    <source>
        <dbReference type="ARBA" id="ARBA00022553"/>
    </source>
</evidence>
<dbReference type="CDD" id="cd00082">
    <property type="entry name" value="HisKA"/>
    <property type="match status" value="1"/>
</dbReference>
<feature type="domain" description="Histidine kinase" evidence="7">
    <location>
        <begin position="594"/>
        <end position="826"/>
    </location>
</feature>
<dbReference type="InterPro" id="IPR036890">
    <property type="entry name" value="HATPase_C_sf"/>
</dbReference>